<comment type="subcellular location">
    <subcellularLocation>
        <location evidence="1">Nucleus</location>
    </subcellularLocation>
</comment>
<gene>
    <name evidence="9" type="ORF">VICG_00352</name>
</gene>
<feature type="domain" description="BRCT" evidence="7">
    <location>
        <begin position="408"/>
        <end position="426"/>
    </location>
</feature>
<dbReference type="Pfam" id="PF03031">
    <property type="entry name" value="NIF"/>
    <property type="match status" value="1"/>
</dbReference>
<evidence type="ECO:0000256" key="1">
    <source>
        <dbReference type="ARBA" id="ARBA00004123"/>
    </source>
</evidence>
<dbReference type="OMA" id="EANNCTH"/>
<evidence type="ECO:0000259" key="8">
    <source>
        <dbReference type="PROSITE" id="PS50969"/>
    </source>
</evidence>
<evidence type="ECO:0000256" key="3">
    <source>
        <dbReference type="ARBA" id="ARBA00022801"/>
    </source>
</evidence>
<feature type="domain" description="FCP1 homology" evidence="8">
    <location>
        <begin position="77"/>
        <end position="229"/>
    </location>
</feature>
<dbReference type="FunCoup" id="L2GQ48">
    <property type="interactions" value="78"/>
</dbReference>
<dbReference type="GO" id="GO:0008420">
    <property type="term" value="F:RNA polymerase II CTD heptapeptide repeat phosphatase activity"/>
    <property type="evidence" value="ECO:0007669"/>
    <property type="project" value="InterPro"/>
</dbReference>
<evidence type="ECO:0000313" key="9">
    <source>
        <dbReference type="EMBL" id="ELA42600.1"/>
    </source>
</evidence>
<dbReference type="InterPro" id="IPR001357">
    <property type="entry name" value="BRCT_dom"/>
</dbReference>
<dbReference type="VEuPathDB" id="MicrosporidiaDB:VICG_00352"/>
<keyword evidence="4" id="KW-0539">Nucleus</keyword>
<organism evidence="9 10">
    <name type="scientific">Vittaforma corneae (strain ATCC 50505)</name>
    <name type="common">Microsporidian parasite</name>
    <name type="synonym">Nosema corneum</name>
    <dbReference type="NCBI Taxonomy" id="993615"/>
    <lineage>
        <taxon>Eukaryota</taxon>
        <taxon>Fungi</taxon>
        <taxon>Fungi incertae sedis</taxon>
        <taxon>Microsporidia</taxon>
        <taxon>Nosematidae</taxon>
        <taxon>Vittaforma</taxon>
    </lineage>
</organism>
<protein>
    <recommendedName>
        <fullName evidence="2">protein-serine/threonine phosphatase</fullName>
        <ecNumber evidence="2">3.1.3.16</ecNumber>
    </recommendedName>
</protein>
<proteinExistence type="predicted"/>
<dbReference type="OrthoDB" id="10249888at2759"/>
<dbReference type="Gene3D" id="3.40.50.1000">
    <property type="entry name" value="HAD superfamily/HAD-like"/>
    <property type="match status" value="1"/>
</dbReference>
<evidence type="ECO:0000256" key="2">
    <source>
        <dbReference type="ARBA" id="ARBA00013081"/>
    </source>
</evidence>
<dbReference type="SMART" id="SM00577">
    <property type="entry name" value="CPDc"/>
    <property type="match status" value="1"/>
</dbReference>
<dbReference type="CDD" id="cd07521">
    <property type="entry name" value="HAD_FCP1-like"/>
    <property type="match status" value="1"/>
</dbReference>
<dbReference type="GeneID" id="19881070"/>
<comment type="catalytic activity">
    <reaction evidence="6">
        <text>O-phospho-L-threonyl-[protein] + H2O = L-threonyl-[protein] + phosphate</text>
        <dbReference type="Rhea" id="RHEA:47004"/>
        <dbReference type="Rhea" id="RHEA-COMP:11060"/>
        <dbReference type="Rhea" id="RHEA-COMP:11605"/>
        <dbReference type="ChEBI" id="CHEBI:15377"/>
        <dbReference type="ChEBI" id="CHEBI:30013"/>
        <dbReference type="ChEBI" id="CHEBI:43474"/>
        <dbReference type="ChEBI" id="CHEBI:61977"/>
        <dbReference type="EC" id="3.1.3.16"/>
    </reaction>
</comment>
<evidence type="ECO:0000256" key="5">
    <source>
        <dbReference type="ARBA" id="ARBA00047761"/>
    </source>
</evidence>
<dbReference type="HOGENOM" id="CLU_007683_2_0_1"/>
<comment type="catalytic activity">
    <reaction evidence="5">
        <text>O-phospho-L-seryl-[protein] + H2O = L-seryl-[protein] + phosphate</text>
        <dbReference type="Rhea" id="RHEA:20629"/>
        <dbReference type="Rhea" id="RHEA-COMP:9863"/>
        <dbReference type="Rhea" id="RHEA-COMP:11604"/>
        <dbReference type="ChEBI" id="CHEBI:15377"/>
        <dbReference type="ChEBI" id="CHEBI:29999"/>
        <dbReference type="ChEBI" id="CHEBI:43474"/>
        <dbReference type="ChEBI" id="CHEBI:83421"/>
        <dbReference type="EC" id="3.1.3.16"/>
    </reaction>
</comment>
<dbReference type="EC" id="3.1.3.16" evidence="2"/>
<evidence type="ECO:0000256" key="6">
    <source>
        <dbReference type="ARBA" id="ARBA00048336"/>
    </source>
</evidence>
<dbReference type="RefSeq" id="XP_007603805.1">
    <property type="nucleotide sequence ID" value="XM_007603743.1"/>
</dbReference>
<keyword evidence="10" id="KW-1185">Reference proteome</keyword>
<keyword evidence="3" id="KW-0378">Hydrolase</keyword>
<dbReference type="GO" id="GO:0005634">
    <property type="term" value="C:nucleus"/>
    <property type="evidence" value="ECO:0007669"/>
    <property type="project" value="UniProtKB-SubCell"/>
</dbReference>
<dbReference type="PROSITE" id="PS50969">
    <property type="entry name" value="FCP1"/>
    <property type="match status" value="1"/>
</dbReference>
<dbReference type="InterPro" id="IPR039189">
    <property type="entry name" value="Fcp1"/>
</dbReference>
<dbReference type="PANTHER" id="PTHR23081">
    <property type="entry name" value="RNA POLYMERASE II CTD PHOSPHATASE"/>
    <property type="match status" value="1"/>
</dbReference>
<evidence type="ECO:0000256" key="4">
    <source>
        <dbReference type="ARBA" id="ARBA00023242"/>
    </source>
</evidence>
<dbReference type="PANTHER" id="PTHR23081:SF36">
    <property type="entry name" value="RNA POLYMERASE II SUBUNIT A C-TERMINAL DOMAIN PHOSPHATASE"/>
    <property type="match status" value="1"/>
</dbReference>
<dbReference type="InParanoid" id="L2GQ48"/>
<evidence type="ECO:0000313" key="10">
    <source>
        <dbReference type="Proteomes" id="UP000011082"/>
    </source>
</evidence>
<dbReference type="AlphaFoldDB" id="L2GQ48"/>
<dbReference type="PROSITE" id="PS50172">
    <property type="entry name" value="BRCT"/>
    <property type="match status" value="1"/>
</dbReference>
<accession>L2GQ48</accession>
<dbReference type="SUPFAM" id="SSF56784">
    <property type="entry name" value="HAD-like"/>
    <property type="match status" value="1"/>
</dbReference>
<sequence length="445" mass="51706">MQNRNVQMKIKDCLNDETLIEANNCTHSLRIDSLCAICGAEILKGTDLVPVLHHTDRVFQTSEEARKLQKIRNKQLNEEKKMILILDLDQTILHTTLWKIDCDFTFSISSTMFYVKLRPHLNRFLEKISKMFEIHIYTMGTREYVTEICKAIDPNGIYFGDRIVSRNENFNELKKSIERITCISRNVVIIDDRADVWNYSKNLVLIRPFWYRDKMNINDTSGEPLYLEISKKKSDDISSDQNLRQSIKDSADYTKIESNIEVNGNNEEGPSLNSNLLVETASNDDVSNAVVEHPHPTTVKSQKILSTMSREYSPEEKAKLAESINDKELLKMLKILKSVHRKYFECKKRASKILRLVFMKNIKIASKIEHFPLIIFSGATVDLENPQFVLEDQDLAEKCKAKNIRLVWIYECIYRRRMVPTDSYVISDFSVTDDYQALLESEFFG</sequence>
<evidence type="ECO:0000259" key="7">
    <source>
        <dbReference type="PROSITE" id="PS50172"/>
    </source>
</evidence>
<dbReference type="InterPro" id="IPR036412">
    <property type="entry name" value="HAD-like_sf"/>
</dbReference>
<name>L2GQ48_VITCO</name>
<reference evidence="10" key="1">
    <citation type="submission" date="2011-05" db="EMBL/GenBank/DDBJ databases">
        <title>The genome sequence of Vittaforma corneae strain ATCC 50505.</title>
        <authorList>
            <consortium name="The Broad Institute Genome Sequencing Platform"/>
            <person name="Cuomo C."/>
            <person name="Didier E."/>
            <person name="Bowers L."/>
            <person name="Young S.K."/>
            <person name="Zeng Q."/>
            <person name="Gargeya S."/>
            <person name="Fitzgerald M."/>
            <person name="Haas B."/>
            <person name="Abouelleil A."/>
            <person name="Alvarado L."/>
            <person name="Arachchi H.M."/>
            <person name="Berlin A."/>
            <person name="Chapman S.B."/>
            <person name="Gearin G."/>
            <person name="Goldberg J."/>
            <person name="Griggs A."/>
            <person name="Gujja S."/>
            <person name="Hansen M."/>
            <person name="Heiman D."/>
            <person name="Howarth C."/>
            <person name="Larimer J."/>
            <person name="Lui A."/>
            <person name="MacDonald P.J.P."/>
            <person name="McCowen C."/>
            <person name="Montmayeur A."/>
            <person name="Murphy C."/>
            <person name="Neiman D."/>
            <person name="Pearson M."/>
            <person name="Priest M."/>
            <person name="Roberts A."/>
            <person name="Saif S."/>
            <person name="Shea T."/>
            <person name="Sisk P."/>
            <person name="Stolte C."/>
            <person name="Sykes S."/>
            <person name="Wortman J."/>
            <person name="Nusbaum C."/>
            <person name="Birren B."/>
        </authorList>
    </citation>
    <scope>NUCLEOTIDE SEQUENCE [LARGE SCALE GENOMIC DNA]</scope>
    <source>
        <strain evidence="10">ATCC 50505</strain>
    </source>
</reference>
<dbReference type="Proteomes" id="UP000011082">
    <property type="component" value="Unassembled WGS sequence"/>
</dbReference>
<dbReference type="EMBL" id="JH370131">
    <property type="protein sequence ID" value="ELA42600.1"/>
    <property type="molecule type" value="Genomic_DNA"/>
</dbReference>
<dbReference type="STRING" id="993615.L2GQ48"/>
<dbReference type="InterPro" id="IPR004274">
    <property type="entry name" value="FCP1_dom"/>
</dbReference>
<dbReference type="InterPro" id="IPR023214">
    <property type="entry name" value="HAD_sf"/>
</dbReference>